<evidence type="ECO:0000256" key="1">
    <source>
        <dbReference type="SAM" id="Phobius"/>
    </source>
</evidence>
<organism evidence="2 3">
    <name type="scientific">Clavibacter michiganensis subsp. insidiosus</name>
    <dbReference type="NCBI Taxonomy" id="33014"/>
    <lineage>
        <taxon>Bacteria</taxon>
        <taxon>Bacillati</taxon>
        <taxon>Actinomycetota</taxon>
        <taxon>Actinomycetes</taxon>
        <taxon>Micrococcales</taxon>
        <taxon>Microbacteriaceae</taxon>
        <taxon>Clavibacter</taxon>
    </lineage>
</organism>
<evidence type="ECO:0008006" key="4">
    <source>
        <dbReference type="Google" id="ProtNLM"/>
    </source>
</evidence>
<reference evidence="2 3" key="1">
    <citation type="submission" date="2018-08" db="EMBL/GenBank/DDBJ databases">
        <title>Genome Sequence of Clavibacter michiganensis Subspecies type strains, and the Atypical Peach-Colored Strains Isolated from Tomato.</title>
        <authorList>
            <person name="Osdaghi E."/>
            <person name="Portier P."/>
            <person name="Briand M."/>
            <person name="Jacques M.-A."/>
        </authorList>
    </citation>
    <scope>NUCLEOTIDE SEQUENCE [LARGE SCALE GENOMIC DNA]</scope>
    <source>
        <strain evidence="2 3">CFBP 6488</strain>
    </source>
</reference>
<sequence length="107" mass="11210">MRPDAPAGRFPAWSLAVTAMLAVQLSAASSVGLIEQVGAVGTAWLRLSAGTLLFLVIVRPPLRSLRRRDMPAVLALGVTTAVMTLAFLGAIERIPSGRQSPSSSSVR</sequence>
<dbReference type="RefSeq" id="WP_052663302.1">
    <property type="nucleotide sequence ID" value="NZ_CP011046.1"/>
</dbReference>
<dbReference type="Proteomes" id="UP000266634">
    <property type="component" value="Unassembled WGS sequence"/>
</dbReference>
<dbReference type="AlphaFoldDB" id="A0A399SRK7"/>
<protein>
    <recommendedName>
        <fullName evidence="4">EamA family transporter</fullName>
    </recommendedName>
</protein>
<name>A0A399SRK7_9MICO</name>
<gene>
    <name evidence="2" type="ORF">DZF93_00335</name>
</gene>
<proteinExistence type="predicted"/>
<keyword evidence="1" id="KW-1133">Transmembrane helix</keyword>
<accession>A0A399SRK7</accession>
<evidence type="ECO:0000313" key="3">
    <source>
        <dbReference type="Proteomes" id="UP000266634"/>
    </source>
</evidence>
<comment type="caution">
    <text evidence="2">The sequence shown here is derived from an EMBL/GenBank/DDBJ whole genome shotgun (WGS) entry which is preliminary data.</text>
</comment>
<keyword evidence="1" id="KW-0472">Membrane</keyword>
<feature type="transmembrane region" description="Helical" evidence="1">
    <location>
        <begin position="70"/>
        <end position="91"/>
    </location>
</feature>
<dbReference type="EMBL" id="QWEA01000003">
    <property type="protein sequence ID" value="RIJ45072.1"/>
    <property type="molecule type" value="Genomic_DNA"/>
</dbReference>
<feature type="transmembrane region" description="Helical" evidence="1">
    <location>
        <begin position="38"/>
        <end position="58"/>
    </location>
</feature>
<dbReference type="OrthoDB" id="9815120at2"/>
<keyword evidence="1" id="KW-0812">Transmembrane</keyword>
<evidence type="ECO:0000313" key="2">
    <source>
        <dbReference type="EMBL" id="RIJ45072.1"/>
    </source>
</evidence>